<dbReference type="GO" id="GO:0071816">
    <property type="term" value="P:tail-anchored membrane protein insertion into ER membrane"/>
    <property type="evidence" value="ECO:0007669"/>
    <property type="project" value="InterPro"/>
</dbReference>
<gene>
    <name evidence="1" type="ORF">RS030_162480</name>
</gene>
<dbReference type="InterPro" id="IPR028945">
    <property type="entry name" value="Get1"/>
</dbReference>
<protein>
    <submittedName>
        <fullName evidence="1">Uncharacterized protein</fullName>
    </submittedName>
</protein>
<proteinExistence type="predicted"/>
<organism evidence="1 2">
    <name type="scientific">Cryptosporidium xiaoi</name>
    <dbReference type="NCBI Taxonomy" id="659607"/>
    <lineage>
        <taxon>Eukaryota</taxon>
        <taxon>Sar</taxon>
        <taxon>Alveolata</taxon>
        <taxon>Apicomplexa</taxon>
        <taxon>Conoidasida</taxon>
        <taxon>Coccidia</taxon>
        <taxon>Eucoccidiorida</taxon>
        <taxon>Eimeriorina</taxon>
        <taxon>Cryptosporidiidae</taxon>
        <taxon>Cryptosporidium</taxon>
    </lineage>
</organism>
<reference evidence="1 2" key="1">
    <citation type="submission" date="2023-10" db="EMBL/GenBank/DDBJ databases">
        <title>Comparative genomics analysis reveals potential genetic determinants of host preference in Cryptosporidium xiaoi.</title>
        <authorList>
            <person name="Xiao L."/>
            <person name="Li J."/>
        </authorList>
    </citation>
    <scope>NUCLEOTIDE SEQUENCE [LARGE SCALE GENOMIC DNA]</scope>
    <source>
        <strain evidence="1 2">52996</strain>
    </source>
</reference>
<dbReference type="AlphaFoldDB" id="A0AAV9Y1Q9"/>
<sequence length="218" mass="25788">MYIIIVYLFLFEFLFSKIGNRIINLIKIDHLLRKVSGKKNVKQSSTNMEIMRLEKEVWELNKPSTFTEYVKKNRQLSKLKKELQEHDDEDKNNAKSHANIIGKITDVSLHFFNIIHILLNSVKIIPMHIKQILFFIVLTIFIDESKYSVYVDPRLYSPFCQGFSGRFKTQFLNKVMSYGIALTIYDFGKYLMKLTYLNIKLNIENNYTRGDINNNKNK</sequence>
<keyword evidence="2" id="KW-1185">Reference proteome</keyword>
<dbReference type="Pfam" id="PF04420">
    <property type="entry name" value="CHD5"/>
    <property type="match status" value="1"/>
</dbReference>
<evidence type="ECO:0000313" key="1">
    <source>
        <dbReference type="EMBL" id="KAK6590299.1"/>
    </source>
</evidence>
<accession>A0AAV9Y1Q9</accession>
<dbReference type="Proteomes" id="UP001311799">
    <property type="component" value="Unassembled WGS sequence"/>
</dbReference>
<dbReference type="EMBL" id="JAWDEY010000007">
    <property type="protein sequence ID" value="KAK6590299.1"/>
    <property type="molecule type" value="Genomic_DNA"/>
</dbReference>
<name>A0AAV9Y1Q9_9CRYT</name>
<evidence type="ECO:0000313" key="2">
    <source>
        <dbReference type="Proteomes" id="UP001311799"/>
    </source>
</evidence>
<comment type="caution">
    <text evidence="1">The sequence shown here is derived from an EMBL/GenBank/DDBJ whole genome shotgun (WGS) entry which is preliminary data.</text>
</comment>